<dbReference type="SMART" id="SM00342">
    <property type="entry name" value="HTH_ARAC"/>
    <property type="match status" value="1"/>
</dbReference>
<dbReference type="AlphaFoldDB" id="A0A454CNW7"/>
<dbReference type="Proteomes" id="UP000008367">
    <property type="component" value="Unassembled WGS sequence"/>
</dbReference>
<keyword evidence="1" id="KW-0805">Transcription regulation</keyword>
<proteinExistence type="predicted"/>
<gene>
    <name evidence="5" type="ORF">VCHENC02_5978</name>
</gene>
<dbReference type="Pfam" id="PF02311">
    <property type="entry name" value="AraC_binding"/>
    <property type="match status" value="1"/>
</dbReference>
<dbReference type="InterPro" id="IPR009057">
    <property type="entry name" value="Homeodomain-like_sf"/>
</dbReference>
<reference evidence="5 6" key="1">
    <citation type="submission" date="2012-10" db="EMBL/GenBank/DDBJ databases">
        <title>Genome sequence of Vibrio Cholerae HENC-02.</title>
        <authorList>
            <person name="Eppinger M."/>
            <person name="Hasan N.A."/>
            <person name="Sengamalay N."/>
            <person name="Hine E."/>
            <person name="Su Q."/>
            <person name="Daugherty S.C."/>
            <person name="Young S."/>
            <person name="Sadzewicz L."/>
            <person name="Tallon L."/>
            <person name="Cebula T.A."/>
            <person name="Ravel J."/>
            <person name="Colwell R.R."/>
        </authorList>
    </citation>
    <scope>NUCLEOTIDE SEQUENCE [LARGE SCALE GENOMIC DNA]</scope>
    <source>
        <strain evidence="5 6">HENC-02</strain>
    </source>
</reference>
<dbReference type="InterPro" id="IPR018060">
    <property type="entry name" value="HTH_AraC"/>
</dbReference>
<evidence type="ECO:0000313" key="5">
    <source>
        <dbReference type="EMBL" id="EKM28090.1"/>
    </source>
</evidence>
<dbReference type="Pfam" id="PF12833">
    <property type="entry name" value="HTH_18"/>
    <property type="match status" value="1"/>
</dbReference>
<evidence type="ECO:0000313" key="6">
    <source>
        <dbReference type="Proteomes" id="UP000008367"/>
    </source>
</evidence>
<dbReference type="SUPFAM" id="SSF51215">
    <property type="entry name" value="Regulatory protein AraC"/>
    <property type="match status" value="1"/>
</dbReference>
<accession>A0A454CNW7</accession>
<dbReference type="EMBL" id="AJSR01002688">
    <property type="protein sequence ID" value="EKM28090.1"/>
    <property type="molecule type" value="Genomic_DNA"/>
</dbReference>
<sequence length="288" mass="33944">MAHIEKVPQRPGFSWRYRRIDEPKKEYDFHFHDDVYELVIHRHFSGTLHIGHHELEVTHNQMLLIAPGVPHSIHSTLVENNCETHVIWFKREWIANLMFYCTELRKLDPLLKAANKGVVFSERTAQQVVGLLHELMKVPAMEQLARFIHVLSLLAHDEAAKTLMTHSYLSMSEHEQQERERVAKVSAYLEQHFARKITLADLANDLSLSESAVTRLFKKHFKEPFSQRLMKLRINHAADLLQSTELPIGIVFERVGYRNQALFNRHFKTYKGLTPRDYRQHYQQRIQP</sequence>
<dbReference type="RefSeq" id="WP_009703629.1">
    <property type="nucleotide sequence ID" value="NZ_CANMKW010000012.1"/>
</dbReference>
<protein>
    <submittedName>
        <fullName evidence="5">Bacterial regulatory helix-turn-helix s, AraC family protein</fullName>
    </submittedName>
</protein>
<dbReference type="STRING" id="669.AL538_20620"/>
<evidence type="ECO:0000256" key="2">
    <source>
        <dbReference type="ARBA" id="ARBA00023125"/>
    </source>
</evidence>
<keyword evidence="2" id="KW-0238">DNA-binding</keyword>
<dbReference type="Gene3D" id="1.10.10.60">
    <property type="entry name" value="Homeodomain-like"/>
    <property type="match status" value="2"/>
</dbReference>
<keyword evidence="3" id="KW-0804">Transcription</keyword>
<dbReference type="PANTHER" id="PTHR43280">
    <property type="entry name" value="ARAC-FAMILY TRANSCRIPTIONAL REGULATOR"/>
    <property type="match status" value="1"/>
</dbReference>
<evidence type="ECO:0000259" key="4">
    <source>
        <dbReference type="PROSITE" id="PS01124"/>
    </source>
</evidence>
<dbReference type="GO" id="GO:0043565">
    <property type="term" value="F:sequence-specific DNA binding"/>
    <property type="evidence" value="ECO:0007669"/>
    <property type="project" value="InterPro"/>
</dbReference>
<name>A0A454CNW7_VIBHA</name>
<dbReference type="PANTHER" id="PTHR43280:SF27">
    <property type="entry name" value="TRANSCRIPTIONAL REGULATOR MTLR"/>
    <property type="match status" value="1"/>
</dbReference>
<organism evidence="5 6">
    <name type="scientific">Vibrio harveyi</name>
    <name type="common">Beneckea harveyi</name>
    <dbReference type="NCBI Taxonomy" id="669"/>
    <lineage>
        <taxon>Bacteria</taxon>
        <taxon>Pseudomonadati</taxon>
        <taxon>Pseudomonadota</taxon>
        <taxon>Gammaproteobacteria</taxon>
        <taxon>Vibrionales</taxon>
        <taxon>Vibrionaceae</taxon>
        <taxon>Vibrio</taxon>
    </lineage>
</organism>
<comment type="caution">
    <text evidence="5">The sequence shown here is derived from an EMBL/GenBank/DDBJ whole genome shotgun (WGS) entry which is preliminary data.</text>
</comment>
<evidence type="ECO:0000256" key="1">
    <source>
        <dbReference type="ARBA" id="ARBA00023015"/>
    </source>
</evidence>
<dbReference type="InterPro" id="IPR003313">
    <property type="entry name" value="AraC-bd"/>
</dbReference>
<dbReference type="SUPFAM" id="SSF46689">
    <property type="entry name" value="Homeodomain-like"/>
    <property type="match status" value="2"/>
</dbReference>
<evidence type="ECO:0000256" key="3">
    <source>
        <dbReference type="ARBA" id="ARBA00023163"/>
    </source>
</evidence>
<feature type="domain" description="HTH araC/xylS-type" evidence="4">
    <location>
        <begin position="183"/>
        <end position="281"/>
    </location>
</feature>
<dbReference type="PROSITE" id="PS01124">
    <property type="entry name" value="HTH_ARAC_FAMILY_2"/>
    <property type="match status" value="1"/>
</dbReference>
<dbReference type="InterPro" id="IPR037923">
    <property type="entry name" value="HTH-like"/>
</dbReference>
<dbReference type="GO" id="GO:0003700">
    <property type="term" value="F:DNA-binding transcription factor activity"/>
    <property type="evidence" value="ECO:0007669"/>
    <property type="project" value="InterPro"/>
</dbReference>